<evidence type="ECO:0000256" key="1">
    <source>
        <dbReference type="ARBA" id="ARBA00009743"/>
    </source>
</evidence>
<dbReference type="Pfam" id="PF16499">
    <property type="entry name" value="Melibiase_2"/>
    <property type="match status" value="1"/>
</dbReference>
<dbReference type="InterPro" id="IPR002241">
    <property type="entry name" value="Glyco_hydro_27"/>
</dbReference>
<reference evidence="4 5" key="1">
    <citation type="journal article" date="2019" name="PLoS Biol.">
        <title>Sex chromosomes control vertical transmission of feminizing Wolbachia symbionts in an isopod.</title>
        <authorList>
            <person name="Becking T."/>
            <person name="Chebbi M.A."/>
            <person name="Giraud I."/>
            <person name="Moumen B."/>
            <person name="Laverre T."/>
            <person name="Caubet Y."/>
            <person name="Peccoud J."/>
            <person name="Gilbert C."/>
            <person name="Cordaux R."/>
        </authorList>
    </citation>
    <scope>NUCLEOTIDE SEQUENCE [LARGE SCALE GENOMIC DNA]</scope>
    <source>
        <strain evidence="4">ANa2</strain>
        <tissue evidence="4">Whole body excluding digestive tract and cuticle</tissue>
    </source>
</reference>
<dbReference type="GO" id="GO:0009311">
    <property type="term" value="P:oligosaccharide metabolic process"/>
    <property type="evidence" value="ECO:0007669"/>
    <property type="project" value="TreeGrafter"/>
</dbReference>
<sequence length="91" mass="10547">MAKTKPFVPYIIYTKEGGLEARVNQELRRIKANYTAIRETCNLWRNYHDIEDSWDSVQDIINFYGNDQDVFASFAGPGGWNDPDMVTSSFF</sequence>
<dbReference type="OrthoDB" id="5795902at2759"/>
<protein>
    <submittedName>
        <fullName evidence="4">Uncharacterized protein</fullName>
    </submittedName>
</protein>
<dbReference type="InterPro" id="IPR013785">
    <property type="entry name" value="Aldolase_TIM"/>
</dbReference>
<dbReference type="PANTHER" id="PTHR11452:SF83">
    <property type="entry name" value="ALPHA-GALACTOSIDASE"/>
    <property type="match status" value="1"/>
</dbReference>
<dbReference type="GO" id="GO:0016139">
    <property type="term" value="P:glycoside catabolic process"/>
    <property type="evidence" value="ECO:0007669"/>
    <property type="project" value="TreeGrafter"/>
</dbReference>
<comment type="similarity">
    <text evidence="1">Belongs to the glycosyl hydrolase 27 family.</text>
</comment>
<dbReference type="PANTHER" id="PTHR11452">
    <property type="entry name" value="ALPHA-GALACTOSIDASE/ALPHA-N-ACETYLGALACTOSAMINIDASE"/>
    <property type="match status" value="1"/>
</dbReference>
<dbReference type="Gene3D" id="3.20.20.70">
    <property type="entry name" value="Aldolase class I"/>
    <property type="match status" value="1"/>
</dbReference>
<dbReference type="GO" id="GO:0005737">
    <property type="term" value="C:cytoplasm"/>
    <property type="evidence" value="ECO:0007669"/>
    <property type="project" value="TreeGrafter"/>
</dbReference>
<evidence type="ECO:0000256" key="2">
    <source>
        <dbReference type="ARBA" id="ARBA00022801"/>
    </source>
</evidence>
<comment type="caution">
    <text evidence="4">The sequence shown here is derived from an EMBL/GenBank/DDBJ whole genome shotgun (WGS) entry which is preliminary data.</text>
</comment>
<dbReference type="SUPFAM" id="SSF51445">
    <property type="entry name" value="(Trans)glycosidases"/>
    <property type="match status" value="1"/>
</dbReference>
<dbReference type="EMBL" id="SEYY01000384">
    <property type="protein sequence ID" value="KAB7507371.1"/>
    <property type="molecule type" value="Genomic_DNA"/>
</dbReference>
<keyword evidence="3" id="KW-0326">Glycosidase</keyword>
<dbReference type="InterPro" id="IPR017853">
    <property type="entry name" value="GH"/>
</dbReference>
<organism evidence="4 5">
    <name type="scientific">Armadillidium nasatum</name>
    <dbReference type="NCBI Taxonomy" id="96803"/>
    <lineage>
        <taxon>Eukaryota</taxon>
        <taxon>Metazoa</taxon>
        <taxon>Ecdysozoa</taxon>
        <taxon>Arthropoda</taxon>
        <taxon>Crustacea</taxon>
        <taxon>Multicrustacea</taxon>
        <taxon>Malacostraca</taxon>
        <taxon>Eumalacostraca</taxon>
        <taxon>Peracarida</taxon>
        <taxon>Isopoda</taxon>
        <taxon>Oniscidea</taxon>
        <taxon>Crinocheta</taxon>
        <taxon>Armadillidiidae</taxon>
        <taxon>Armadillidium</taxon>
    </lineage>
</organism>
<keyword evidence="2" id="KW-0378">Hydrolase</keyword>
<evidence type="ECO:0000256" key="3">
    <source>
        <dbReference type="ARBA" id="ARBA00023295"/>
    </source>
</evidence>
<dbReference type="GO" id="GO:0004557">
    <property type="term" value="F:alpha-galactosidase activity"/>
    <property type="evidence" value="ECO:0007669"/>
    <property type="project" value="TreeGrafter"/>
</dbReference>
<dbReference type="AlphaFoldDB" id="A0A5N5TMP3"/>
<dbReference type="Proteomes" id="UP000326759">
    <property type="component" value="Unassembled WGS sequence"/>
</dbReference>
<name>A0A5N5TMP3_9CRUS</name>
<accession>A0A5N5TMP3</accession>
<evidence type="ECO:0000313" key="4">
    <source>
        <dbReference type="EMBL" id="KAB7507371.1"/>
    </source>
</evidence>
<keyword evidence="5" id="KW-1185">Reference proteome</keyword>
<gene>
    <name evidence="4" type="ORF">Anas_02500</name>
</gene>
<proteinExistence type="inferred from homology"/>
<evidence type="ECO:0000313" key="5">
    <source>
        <dbReference type="Proteomes" id="UP000326759"/>
    </source>
</evidence>